<dbReference type="Proteomes" id="UP000663792">
    <property type="component" value="Unassembled WGS sequence"/>
</dbReference>
<evidence type="ECO:0000256" key="2">
    <source>
        <dbReference type="ARBA" id="ARBA00006742"/>
    </source>
</evidence>
<keyword evidence="9" id="KW-0472">Membrane</keyword>
<protein>
    <submittedName>
        <fullName evidence="11">Preprotein translocase subunit YajC</fullName>
    </submittedName>
</protein>
<keyword evidence="3" id="KW-0813">Transport</keyword>
<reference evidence="11" key="1">
    <citation type="submission" date="2021-01" db="EMBL/GenBank/DDBJ databases">
        <title>YIM 132084 draft genome.</title>
        <authorList>
            <person name="An D."/>
        </authorList>
    </citation>
    <scope>NUCLEOTIDE SEQUENCE</scope>
    <source>
        <strain evidence="11">YIM 132084</strain>
    </source>
</reference>
<dbReference type="InterPro" id="IPR003849">
    <property type="entry name" value="Preprotein_translocase_YajC"/>
</dbReference>
<dbReference type="GO" id="GO:0015031">
    <property type="term" value="P:protein transport"/>
    <property type="evidence" value="ECO:0007669"/>
    <property type="project" value="UniProtKB-KW"/>
</dbReference>
<dbReference type="PANTHER" id="PTHR33909">
    <property type="entry name" value="SEC TRANSLOCON ACCESSORY COMPLEX SUBUNIT YAJC"/>
    <property type="match status" value="1"/>
</dbReference>
<keyword evidence="5" id="KW-0812">Transmembrane</keyword>
<proteinExistence type="inferred from homology"/>
<dbReference type="GO" id="GO:0005886">
    <property type="term" value="C:plasma membrane"/>
    <property type="evidence" value="ECO:0007669"/>
    <property type="project" value="UniProtKB-SubCell"/>
</dbReference>
<sequence>MEAMLLPILLFAALGFMMYSGMRKQKRQIAATKTMQDQLVPGTRVMTTSGVHGTVTAVADDTIELELAPGVRTTWVKAAVREIVVPGPTTDLTDVTEADLGQGGVVPPVVPPQPAAPLDFTKDPARRDSNTN</sequence>
<dbReference type="Pfam" id="PF02699">
    <property type="entry name" value="YajC"/>
    <property type="match status" value="1"/>
</dbReference>
<dbReference type="NCBIfam" id="TIGR00739">
    <property type="entry name" value="yajC"/>
    <property type="match status" value="1"/>
</dbReference>
<accession>A0A938YEN4</accession>
<keyword evidence="4" id="KW-1003">Cell membrane</keyword>
<dbReference type="RefSeq" id="WP_205259957.1">
    <property type="nucleotide sequence ID" value="NZ_JAERWK010000008.1"/>
</dbReference>
<evidence type="ECO:0000256" key="7">
    <source>
        <dbReference type="ARBA" id="ARBA00022989"/>
    </source>
</evidence>
<dbReference type="PANTHER" id="PTHR33909:SF1">
    <property type="entry name" value="SEC TRANSLOCON ACCESSORY COMPLEX SUBUNIT YAJC"/>
    <property type="match status" value="1"/>
</dbReference>
<evidence type="ECO:0000313" key="12">
    <source>
        <dbReference type="Proteomes" id="UP000663792"/>
    </source>
</evidence>
<dbReference type="EMBL" id="JAERWK010000008">
    <property type="protein sequence ID" value="MBM9467032.1"/>
    <property type="molecule type" value="Genomic_DNA"/>
</dbReference>
<comment type="caution">
    <text evidence="11">The sequence shown here is derived from an EMBL/GenBank/DDBJ whole genome shotgun (WGS) entry which is preliminary data.</text>
</comment>
<evidence type="ECO:0000256" key="9">
    <source>
        <dbReference type="ARBA" id="ARBA00023136"/>
    </source>
</evidence>
<name>A0A938YEN4_9ACTN</name>
<dbReference type="SMART" id="SM01323">
    <property type="entry name" value="YajC"/>
    <property type="match status" value="1"/>
</dbReference>
<comment type="subcellular location">
    <subcellularLocation>
        <location evidence="1">Cell membrane</location>
        <topology evidence="1">Single-pass membrane protein</topology>
    </subcellularLocation>
</comment>
<keyword evidence="6" id="KW-0653">Protein transport</keyword>
<feature type="region of interest" description="Disordered" evidence="10">
    <location>
        <begin position="101"/>
        <end position="132"/>
    </location>
</feature>
<feature type="compositionally biased region" description="Basic and acidic residues" evidence="10">
    <location>
        <begin position="120"/>
        <end position="132"/>
    </location>
</feature>
<evidence type="ECO:0000256" key="1">
    <source>
        <dbReference type="ARBA" id="ARBA00004162"/>
    </source>
</evidence>
<evidence type="ECO:0000256" key="6">
    <source>
        <dbReference type="ARBA" id="ARBA00022927"/>
    </source>
</evidence>
<evidence type="ECO:0000313" key="11">
    <source>
        <dbReference type="EMBL" id="MBM9467032.1"/>
    </source>
</evidence>
<organism evidence="11 12">
    <name type="scientific">Nakamurella leprariae</name>
    <dbReference type="NCBI Taxonomy" id="2803911"/>
    <lineage>
        <taxon>Bacteria</taxon>
        <taxon>Bacillati</taxon>
        <taxon>Actinomycetota</taxon>
        <taxon>Actinomycetes</taxon>
        <taxon>Nakamurellales</taxon>
        <taxon>Nakamurellaceae</taxon>
        <taxon>Nakamurella</taxon>
    </lineage>
</organism>
<evidence type="ECO:0000256" key="5">
    <source>
        <dbReference type="ARBA" id="ARBA00022692"/>
    </source>
</evidence>
<gene>
    <name evidence="11" type="primary">yajC</name>
    <name evidence="11" type="ORF">JL106_07005</name>
</gene>
<evidence type="ECO:0000256" key="4">
    <source>
        <dbReference type="ARBA" id="ARBA00022475"/>
    </source>
</evidence>
<evidence type="ECO:0000256" key="8">
    <source>
        <dbReference type="ARBA" id="ARBA00023010"/>
    </source>
</evidence>
<keyword evidence="8" id="KW-0811">Translocation</keyword>
<comment type="similarity">
    <text evidence="2">Belongs to the YajC family.</text>
</comment>
<keyword evidence="12" id="KW-1185">Reference proteome</keyword>
<dbReference type="AlphaFoldDB" id="A0A938YEN4"/>
<keyword evidence="7" id="KW-1133">Transmembrane helix</keyword>
<evidence type="ECO:0000256" key="3">
    <source>
        <dbReference type="ARBA" id="ARBA00022448"/>
    </source>
</evidence>
<evidence type="ECO:0000256" key="10">
    <source>
        <dbReference type="SAM" id="MobiDB-lite"/>
    </source>
</evidence>